<keyword evidence="4" id="KW-1185">Reference proteome</keyword>
<evidence type="ECO:0000256" key="2">
    <source>
        <dbReference type="SAM" id="MobiDB-lite"/>
    </source>
</evidence>
<dbReference type="OrthoDB" id="125347at2759"/>
<evidence type="ECO:0000313" key="3">
    <source>
        <dbReference type="EMBL" id="QQP55015.1"/>
    </source>
</evidence>
<proteinExistence type="predicted"/>
<dbReference type="AlphaFoldDB" id="A0A7T8KFK3"/>
<gene>
    <name evidence="3" type="ORF">FKW44_008045</name>
</gene>
<reference evidence="4" key="1">
    <citation type="submission" date="2021-01" db="EMBL/GenBank/DDBJ databases">
        <title>Caligus Genome Assembly.</title>
        <authorList>
            <person name="Gallardo-Escarate C."/>
        </authorList>
    </citation>
    <scope>NUCLEOTIDE SEQUENCE [LARGE SCALE GENOMIC DNA]</scope>
</reference>
<protein>
    <submittedName>
        <fullName evidence="3">Uncharacterized protein</fullName>
    </submittedName>
</protein>
<comment type="subcellular location">
    <subcellularLocation>
        <location evidence="1">Nucleus</location>
    </subcellularLocation>
</comment>
<feature type="region of interest" description="Disordered" evidence="2">
    <location>
        <begin position="65"/>
        <end position="91"/>
    </location>
</feature>
<dbReference type="Proteomes" id="UP000595437">
    <property type="component" value="Chromosome 5"/>
</dbReference>
<evidence type="ECO:0000256" key="1">
    <source>
        <dbReference type="ARBA" id="ARBA00004123"/>
    </source>
</evidence>
<evidence type="ECO:0000313" key="4">
    <source>
        <dbReference type="Proteomes" id="UP000595437"/>
    </source>
</evidence>
<dbReference type="SUPFAM" id="SSF46689">
    <property type="entry name" value="Homeodomain-like"/>
    <property type="match status" value="1"/>
</dbReference>
<accession>A0A7T8KFK3</accession>
<organism evidence="3 4">
    <name type="scientific">Caligus rogercresseyi</name>
    <name type="common">Sea louse</name>
    <dbReference type="NCBI Taxonomy" id="217165"/>
    <lineage>
        <taxon>Eukaryota</taxon>
        <taxon>Metazoa</taxon>
        <taxon>Ecdysozoa</taxon>
        <taxon>Arthropoda</taxon>
        <taxon>Crustacea</taxon>
        <taxon>Multicrustacea</taxon>
        <taxon>Hexanauplia</taxon>
        <taxon>Copepoda</taxon>
        <taxon>Siphonostomatoida</taxon>
        <taxon>Caligidae</taxon>
        <taxon>Caligus</taxon>
    </lineage>
</organism>
<dbReference type="GO" id="GO:0005634">
    <property type="term" value="C:nucleus"/>
    <property type="evidence" value="ECO:0007669"/>
    <property type="project" value="UniProtKB-SubCell"/>
</dbReference>
<name>A0A7T8KFK3_CALRO</name>
<dbReference type="InterPro" id="IPR009057">
    <property type="entry name" value="Homeodomain-like_sf"/>
</dbReference>
<dbReference type="EMBL" id="CP045894">
    <property type="protein sequence ID" value="QQP55015.1"/>
    <property type="molecule type" value="Genomic_DNA"/>
</dbReference>
<feature type="compositionally biased region" description="Basic and acidic residues" evidence="2">
    <location>
        <begin position="82"/>
        <end position="91"/>
    </location>
</feature>
<sequence length="91" mass="10134">MEKLREKVIARIHAGDKPMDISRNFGIARSTIYSIKKLDDESGGYVSEQGIVAGLRASVRPTWWGNKKAGQGQPNLRPRLAKKNDITESKP</sequence>